<keyword evidence="2 5" id="KW-0812">Transmembrane</keyword>
<feature type="transmembrane region" description="Helical" evidence="5">
    <location>
        <begin position="450"/>
        <end position="471"/>
    </location>
</feature>
<dbReference type="Proteomes" id="UP001174694">
    <property type="component" value="Unassembled WGS sequence"/>
</dbReference>
<feature type="transmembrane region" description="Helical" evidence="5">
    <location>
        <begin position="279"/>
        <end position="303"/>
    </location>
</feature>
<feature type="transmembrane region" description="Helical" evidence="5">
    <location>
        <begin position="191"/>
        <end position="214"/>
    </location>
</feature>
<dbReference type="SUPFAM" id="SSF103473">
    <property type="entry name" value="MFS general substrate transporter"/>
    <property type="match status" value="1"/>
</dbReference>
<evidence type="ECO:0000313" key="7">
    <source>
        <dbReference type="EMBL" id="KAJ9148459.1"/>
    </source>
</evidence>
<feature type="transmembrane region" description="Helical" evidence="5">
    <location>
        <begin position="388"/>
        <end position="407"/>
    </location>
</feature>
<dbReference type="GO" id="GO:0022857">
    <property type="term" value="F:transmembrane transporter activity"/>
    <property type="evidence" value="ECO:0007669"/>
    <property type="project" value="InterPro"/>
</dbReference>
<feature type="transmembrane region" description="Helical" evidence="5">
    <location>
        <begin position="323"/>
        <end position="344"/>
    </location>
</feature>
<organism evidence="7 8">
    <name type="scientific">Pleurostoma richardsiae</name>
    <dbReference type="NCBI Taxonomy" id="41990"/>
    <lineage>
        <taxon>Eukaryota</taxon>
        <taxon>Fungi</taxon>
        <taxon>Dikarya</taxon>
        <taxon>Ascomycota</taxon>
        <taxon>Pezizomycotina</taxon>
        <taxon>Sordariomycetes</taxon>
        <taxon>Sordariomycetidae</taxon>
        <taxon>Calosphaeriales</taxon>
        <taxon>Pleurostomataceae</taxon>
        <taxon>Pleurostoma</taxon>
    </lineage>
</organism>
<feature type="domain" description="Major facilitator superfamily (MFS) profile" evidence="6">
    <location>
        <begin position="65"/>
        <end position="515"/>
    </location>
</feature>
<dbReference type="PROSITE" id="PS50850">
    <property type="entry name" value="MFS"/>
    <property type="match status" value="1"/>
</dbReference>
<feature type="transmembrane region" description="Helical" evidence="5">
    <location>
        <begin position="63"/>
        <end position="88"/>
    </location>
</feature>
<protein>
    <submittedName>
        <fullName evidence="7">Aminotriazole resistance protein</fullName>
    </submittedName>
</protein>
<keyword evidence="4 5" id="KW-0472">Membrane</keyword>
<comment type="subcellular location">
    <subcellularLocation>
        <location evidence="1">Membrane</location>
        <topology evidence="1">Multi-pass membrane protein</topology>
    </subcellularLocation>
</comment>
<keyword evidence="3 5" id="KW-1133">Transmembrane helix</keyword>
<dbReference type="EMBL" id="JANBVO010000012">
    <property type="protein sequence ID" value="KAJ9148459.1"/>
    <property type="molecule type" value="Genomic_DNA"/>
</dbReference>
<proteinExistence type="predicted"/>
<evidence type="ECO:0000256" key="1">
    <source>
        <dbReference type="ARBA" id="ARBA00004141"/>
    </source>
</evidence>
<feature type="transmembrane region" description="Helical" evidence="5">
    <location>
        <begin position="356"/>
        <end position="381"/>
    </location>
</feature>
<keyword evidence="8" id="KW-1185">Reference proteome</keyword>
<name>A0AA38VF94_9PEZI</name>
<dbReference type="InterPro" id="IPR011701">
    <property type="entry name" value="MFS"/>
</dbReference>
<comment type="caution">
    <text evidence="7">The sequence shown here is derived from an EMBL/GenBank/DDBJ whole genome shotgun (WGS) entry which is preliminary data.</text>
</comment>
<evidence type="ECO:0000259" key="6">
    <source>
        <dbReference type="PROSITE" id="PS50850"/>
    </source>
</evidence>
<feature type="transmembrane region" description="Helical" evidence="5">
    <location>
        <begin position="491"/>
        <end position="511"/>
    </location>
</feature>
<reference evidence="7" key="1">
    <citation type="submission" date="2022-07" db="EMBL/GenBank/DDBJ databases">
        <title>Fungi with potential for degradation of polypropylene.</title>
        <authorList>
            <person name="Gostincar C."/>
        </authorList>
    </citation>
    <scope>NUCLEOTIDE SEQUENCE</scope>
    <source>
        <strain evidence="7">EXF-13308</strain>
    </source>
</reference>
<evidence type="ECO:0000256" key="3">
    <source>
        <dbReference type="ARBA" id="ARBA00022989"/>
    </source>
</evidence>
<evidence type="ECO:0000256" key="5">
    <source>
        <dbReference type="SAM" id="Phobius"/>
    </source>
</evidence>
<feature type="transmembrane region" description="Helical" evidence="5">
    <location>
        <begin position="254"/>
        <end position="273"/>
    </location>
</feature>
<evidence type="ECO:0000313" key="8">
    <source>
        <dbReference type="Proteomes" id="UP001174694"/>
    </source>
</evidence>
<feature type="transmembrane region" description="Helical" evidence="5">
    <location>
        <begin position="156"/>
        <end position="179"/>
    </location>
</feature>
<accession>A0AA38VF94</accession>
<dbReference type="InterPro" id="IPR036259">
    <property type="entry name" value="MFS_trans_sf"/>
</dbReference>
<feature type="transmembrane region" description="Helical" evidence="5">
    <location>
        <begin position="132"/>
        <end position="150"/>
    </location>
</feature>
<sequence>MSFTATQTVIELPPASFSLRKDDQTQITVTPASQLPSRQPSPSSSQIFNAAPSQALLPGYSRYLIILLVILANLAQFISNATTIGAGFTLSSELGSEVGPGKANWMPAAYPLSQGAVVLVSGRLGAIYGHQLLVLIGTGTLVVLSIANGFCNTYESFIAVRALTGVGGGLVMPNAVAVTTTMIPPGRSRNIALGFFGAAAPIGGWLGILVAGIFTQVEKWRWMFFTLAIIGAIILASLLALLPKETPVDKGGKIDYPGAFLGLGGLLLFNFAWNEAPSAGWNSASSIATLGVSVAMFSAFLVWESRFTAHPIMPLTIFRAPTFTALIFVVLLTYMSFGISLWYMTAWQQLVRGWSVLHYAAGFVPFGVGATAAVFLSAWLIPRLAAQWVMAIGVVMSLAANLILATMPAQQSYWAQTFPAIVLSSVCPDFVYVAAQIIASNSAGRKQQGVAGSLIGTLNLYGNALGLGFAGTIETEVAKGGGSDALRGYRAALYFGAALAVAALALDFAFVRMPKDEREGWDGEEEVIELGPVRGEATGVETGSITA</sequence>
<dbReference type="InterPro" id="IPR020846">
    <property type="entry name" value="MFS_dom"/>
</dbReference>
<dbReference type="GO" id="GO:0016020">
    <property type="term" value="C:membrane"/>
    <property type="evidence" value="ECO:0007669"/>
    <property type="project" value="UniProtKB-SubCell"/>
</dbReference>
<feature type="transmembrane region" description="Helical" evidence="5">
    <location>
        <begin position="220"/>
        <end position="242"/>
    </location>
</feature>
<dbReference type="PANTHER" id="PTHR42718">
    <property type="entry name" value="MAJOR FACILITATOR SUPERFAMILY MULTIDRUG TRANSPORTER MFSC"/>
    <property type="match status" value="1"/>
</dbReference>
<gene>
    <name evidence="7" type="ORF">NKR23_g4994</name>
</gene>
<dbReference type="AlphaFoldDB" id="A0AA38VF94"/>
<dbReference type="PANTHER" id="PTHR42718:SF41">
    <property type="entry name" value="MFS TRANSPORTER OF UNKOWN SPECIFICITY (AFU_ORTHOLOGUE AFUA_5G09940)-RELATED"/>
    <property type="match status" value="1"/>
</dbReference>
<dbReference type="Gene3D" id="1.20.1250.20">
    <property type="entry name" value="MFS general substrate transporter like domains"/>
    <property type="match status" value="2"/>
</dbReference>
<evidence type="ECO:0000256" key="4">
    <source>
        <dbReference type="ARBA" id="ARBA00023136"/>
    </source>
</evidence>
<evidence type="ECO:0000256" key="2">
    <source>
        <dbReference type="ARBA" id="ARBA00022692"/>
    </source>
</evidence>
<dbReference type="Pfam" id="PF07690">
    <property type="entry name" value="MFS_1"/>
    <property type="match status" value="1"/>
</dbReference>
<feature type="transmembrane region" description="Helical" evidence="5">
    <location>
        <begin position="413"/>
        <end position="438"/>
    </location>
</feature>